<dbReference type="Pfam" id="PF00596">
    <property type="entry name" value="Aldolase_II"/>
    <property type="match status" value="1"/>
</dbReference>
<name>A0A2T2WD42_9FIRM</name>
<dbReference type="GO" id="GO:0046872">
    <property type="term" value="F:metal ion binding"/>
    <property type="evidence" value="ECO:0007669"/>
    <property type="project" value="UniProtKB-KW"/>
</dbReference>
<dbReference type="GO" id="GO:0005829">
    <property type="term" value="C:cytosol"/>
    <property type="evidence" value="ECO:0007669"/>
    <property type="project" value="TreeGrafter"/>
</dbReference>
<organism evidence="4 5">
    <name type="scientific">Sulfobacillus acidophilus</name>
    <dbReference type="NCBI Taxonomy" id="53633"/>
    <lineage>
        <taxon>Bacteria</taxon>
        <taxon>Bacillati</taxon>
        <taxon>Bacillota</taxon>
        <taxon>Clostridia</taxon>
        <taxon>Eubacteriales</taxon>
        <taxon>Clostridiales Family XVII. Incertae Sedis</taxon>
        <taxon>Sulfobacillus</taxon>
    </lineage>
</organism>
<evidence type="ECO:0000313" key="4">
    <source>
        <dbReference type="EMBL" id="PSR20164.1"/>
    </source>
</evidence>
<sequence>MSENQTRQQIVQAAHLLAQSGMLFRGEHANLSARLDEQHILMTRGGSIANLRPDDLSVVDLRGHLASGELMDPTMQEVITMHTRVYNARANVGAVIHTHAPHATVFAVAHQPIPLVYEPLLRFGVTEAIPVVPWAPRGSDKSVNAIVDVVKDHPGLPAVLMANHGVLVFHQDPISTARLLATLDEAAELVIQANALGHAQALPQQAINEVRERMVAFGSRT</sequence>
<dbReference type="SMART" id="SM01007">
    <property type="entry name" value="Aldolase_II"/>
    <property type="match status" value="1"/>
</dbReference>
<comment type="caution">
    <text evidence="4">The sequence shown here is derived from an EMBL/GenBank/DDBJ whole genome shotgun (WGS) entry which is preliminary data.</text>
</comment>
<dbReference type="InterPro" id="IPR036409">
    <property type="entry name" value="Aldolase_II/adducin_N_sf"/>
</dbReference>
<dbReference type="Proteomes" id="UP000241848">
    <property type="component" value="Unassembled WGS sequence"/>
</dbReference>
<reference evidence="4 5" key="1">
    <citation type="journal article" date="2014" name="BMC Genomics">
        <title>Comparison of environmental and isolate Sulfobacillus genomes reveals diverse carbon, sulfur, nitrogen, and hydrogen metabolisms.</title>
        <authorList>
            <person name="Justice N.B."/>
            <person name="Norman A."/>
            <person name="Brown C.T."/>
            <person name="Singh A."/>
            <person name="Thomas B.C."/>
            <person name="Banfield J.F."/>
        </authorList>
    </citation>
    <scope>NUCLEOTIDE SEQUENCE [LARGE SCALE GENOMIC DNA]</scope>
    <source>
        <strain evidence="4">AMDSBA3</strain>
    </source>
</reference>
<dbReference type="AlphaFoldDB" id="A0A2T2WD42"/>
<dbReference type="PANTHER" id="PTHR22789:SF0">
    <property type="entry name" value="3-OXO-TETRONATE 4-PHOSPHATE DECARBOXYLASE-RELATED"/>
    <property type="match status" value="1"/>
</dbReference>
<dbReference type="EMBL" id="PXYV01000081">
    <property type="protein sequence ID" value="PSR20164.1"/>
    <property type="molecule type" value="Genomic_DNA"/>
</dbReference>
<evidence type="ECO:0000259" key="3">
    <source>
        <dbReference type="SMART" id="SM01007"/>
    </source>
</evidence>
<proteinExistence type="predicted"/>
<keyword evidence="2" id="KW-0456">Lyase</keyword>
<dbReference type="InterPro" id="IPR001303">
    <property type="entry name" value="Aldolase_II/adducin_N"/>
</dbReference>
<dbReference type="PANTHER" id="PTHR22789">
    <property type="entry name" value="FUCULOSE PHOSPHATE ALDOLASE"/>
    <property type="match status" value="1"/>
</dbReference>
<evidence type="ECO:0000256" key="1">
    <source>
        <dbReference type="ARBA" id="ARBA00022723"/>
    </source>
</evidence>
<evidence type="ECO:0000256" key="2">
    <source>
        <dbReference type="ARBA" id="ARBA00023239"/>
    </source>
</evidence>
<feature type="domain" description="Class II aldolase/adducin N-terminal" evidence="3">
    <location>
        <begin position="8"/>
        <end position="191"/>
    </location>
</feature>
<dbReference type="Gene3D" id="3.40.225.10">
    <property type="entry name" value="Class II aldolase/adducin N-terminal domain"/>
    <property type="match status" value="1"/>
</dbReference>
<evidence type="ECO:0000313" key="5">
    <source>
        <dbReference type="Proteomes" id="UP000241848"/>
    </source>
</evidence>
<dbReference type="InterPro" id="IPR050197">
    <property type="entry name" value="Aldolase_class_II_sugar_metab"/>
</dbReference>
<dbReference type="GO" id="GO:0016832">
    <property type="term" value="F:aldehyde-lyase activity"/>
    <property type="evidence" value="ECO:0007669"/>
    <property type="project" value="TreeGrafter"/>
</dbReference>
<accession>A0A2T2WD42</accession>
<keyword evidence="1" id="KW-0479">Metal-binding</keyword>
<dbReference type="SUPFAM" id="SSF53639">
    <property type="entry name" value="AraD/HMP-PK domain-like"/>
    <property type="match status" value="1"/>
</dbReference>
<dbReference type="GO" id="GO:0019323">
    <property type="term" value="P:pentose catabolic process"/>
    <property type="evidence" value="ECO:0007669"/>
    <property type="project" value="TreeGrafter"/>
</dbReference>
<gene>
    <name evidence="4" type="ORF">C7B45_16225</name>
</gene>
<protein>
    <submittedName>
        <fullName evidence="4">Class II aldolase family protein</fullName>
    </submittedName>
</protein>